<feature type="non-terminal residue" evidence="1">
    <location>
        <position position="1"/>
    </location>
</feature>
<dbReference type="EMBL" id="UINC01127064">
    <property type="protein sequence ID" value="SVD05938.1"/>
    <property type="molecule type" value="Genomic_DNA"/>
</dbReference>
<proteinExistence type="predicted"/>
<accession>A0A382S9W7</accession>
<name>A0A382S9W7_9ZZZZ</name>
<protein>
    <submittedName>
        <fullName evidence="1">Uncharacterized protein</fullName>
    </submittedName>
</protein>
<reference evidence="1" key="1">
    <citation type="submission" date="2018-05" db="EMBL/GenBank/DDBJ databases">
        <authorList>
            <person name="Lanie J.A."/>
            <person name="Ng W.-L."/>
            <person name="Kazmierczak K.M."/>
            <person name="Andrzejewski T.M."/>
            <person name="Davidsen T.M."/>
            <person name="Wayne K.J."/>
            <person name="Tettelin H."/>
            <person name="Glass J.I."/>
            <person name="Rusch D."/>
            <person name="Podicherti R."/>
            <person name="Tsui H.-C.T."/>
            <person name="Winkler M.E."/>
        </authorList>
    </citation>
    <scope>NUCLEOTIDE SEQUENCE</scope>
</reference>
<evidence type="ECO:0000313" key="1">
    <source>
        <dbReference type="EMBL" id="SVD05938.1"/>
    </source>
</evidence>
<organism evidence="1">
    <name type="scientific">marine metagenome</name>
    <dbReference type="NCBI Taxonomy" id="408172"/>
    <lineage>
        <taxon>unclassified sequences</taxon>
        <taxon>metagenomes</taxon>
        <taxon>ecological metagenomes</taxon>
    </lineage>
</organism>
<gene>
    <name evidence="1" type="ORF">METZ01_LOCUS358792</name>
</gene>
<dbReference type="AlphaFoldDB" id="A0A382S9W7"/>
<sequence>PNQFYDFGLYVDLFGKRQHLLLQKGDYKAALNLEADSAEMCADLYLKITIAYFKSQLLKGHRSDVCRLLISQYEEVRDVHLQRAILLRQLARKGSRIRPSEVAVRNVKVPKVRTKLTSDQAINIAKSCVSVKSILASHQGVRAYPWFQGFAWTVSFCNHGWGNLVTVIVDDETREVVDLVNQSWD</sequence>